<dbReference type="InterPro" id="IPR001296">
    <property type="entry name" value="Glyco_trans_1"/>
</dbReference>
<name>A0A266QCT4_9GAMM</name>
<feature type="domain" description="Glycosyl transferase family 1" evidence="1">
    <location>
        <begin position="184"/>
        <end position="335"/>
    </location>
</feature>
<dbReference type="Pfam" id="PF13439">
    <property type="entry name" value="Glyco_transf_4"/>
    <property type="match status" value="1"/>
</dbReference>
<dbReference type="RefSeq" id="WP_094985052.1">
    <property type="nucleotide sequence ID" value="NZ_NHNI01000001.1"/>
</dbReference>
<evidence type="ECO:0000259" key="2">
    <source>
        <dbReference type="Pfam" id="PF13439"/>
    </source>
</evidence>
<keyword evidence="4" id="KW-1185">Reference proteome</keyword>
<feature type="domain" description="Glycosyltransferase subfamily 4-like N-terminal" evidence="2">
    <location>
        <begin position="14"/>
        <end position="172"/>
    </location>
</feature>
<dbReference type="Pfam" id="PF00534">
    <property type="entry name" value="Glycos_transf_1"/>
    <property type="match status" value="1"/>
</dbReference>
<sequence>MKVAHLIDSGGLYGAEQVLLTLCKEQQLQGLQPIIVSCGLPNEPEKAIEKAAKAQGIALMSWRMPAGLNRSGTLALLDELNQQGVELLHSHGYKFNILLGMLGRKRIGLPMVSTVHGYVKAKFPKKMWIYEFLDRIFIKRFDAIVLVSEKMREIPAFRAGKKIHVIKNGISTLEPACSPTLEASPYQLLAVGRLSPEKGFDYLIRAVAELNKTQLICQLTIFGDGGLRNSLRQLIEDLGQQKNINLTGFVADAQQYFHQYQLIIMPSLTEGVPVTLLEAMRNKIPIIASAVGGIPEVLEEIDLLVQPASVESLVKKIRDWFSNTVVRKRKVVIKNHIRFNEKFSSIKMTKKYCSLYEEIKMNYVQERK</sequence>
<accession>A0A266QCT4</accession>
<evidence type="ECO:0000259" key="1">
    <source>
        <dbReference type="Pfam" id="PF00534"/>
    </source>
</evidence>
<organism evidence="3 4">
    <name type="scientific">Cellvibrio mixtus</name>
    <dbReference type="NCBI Taxonomy" id="39650"/>
    <lineage>
        <taxon>Bacteria</taxon>
        <taxon>Pseudomonadati</taxon>
        <taxon>Pseudomonadota</taxon>
        <taxon>Gammaproteobacteria</taxon>
        <taxon>Cellvibrionales</taxon>
        <taxon>Cellvibrionaceae</taxon>
        <taxon>Cellvibrio</taxon>
    </lineage>
</organism>
<comment type="caution">
    <text evidence="3">The sequence shown here is derived from an EMBL/GenBank/DDBJ whole genome shotgun (WGS) entry which is preliminary data.</text>
</comment>
<dbReference type="Proteomes" id="UP000216101">
    <property type="component" value="Unassembled WGS sequence"/>
</dbReference>
<evidence type="ECO:0000313" key="4">
    <source>
        <dbReference type="Proteomes" id="UP000216101"/>
    </source>
</evidence>
<reference evidence="4" key="1">
    <citation type="submission" date="2017-05" db="EMBL/GenBank/DDBJ databases">
        <authorList>
            <person name="Barney B.M."/>
        </authorList>
    </citation>
    <scope>NUCLEOTIDE SEQUENCE [LARGE SCALE GENOMIC DNA]</scope>
    <source>
        <strain evidence="4">PSBB022</strain>
    </source>
</reference>
<proteinExistence type="predicted"/>
<protein>
    <recommendedName>
        <fullName evidence="5">Glycosyltransferase</fullName>
    </recommendedName>
</protein>
<dbReference type="GO" id="GO:1901135">
    <property type="term" value="P:carbohydrate derivative metabolic process"/>
    <property type="evidence" value="ECO:0007669"/>
    <property type="project" value="UniProtKB-ARBA"/>
</dbReference>
<dbReference type="PANTHER" id="PTHR12526">
    <property type="entry name" value="GLYCOSYLTRANSFERASE"/>
    <property type="match status" value="1"/>
</dbReference>
<dbReference type="EMBL" id="NHNI01000001">
    <property type="protein sequence ID" value="OZY87698.1"/>
    <property type="molecule type" value="Genomic_DNA"/>
</dbReference>
<dbReference type="PANTHER" id="PTHR12526:SF637">
    <property type="entry name" value="GLYCOSYLTRANSFERASE EPSF-RELATED"/>
    <property type="match status" value="1"/>
</dbReference>
<gene>
    <name evidence="3" type="ORF">CBP51_12275</name>
</gene>
<dbReference type="GO" id="GO:0016757">
    <property type="term" value="F:glycosyltransferase activity"/>
    <property type="evidence" value="ECO:0007669"/>
    <property type="project" value="InterPro"/>
</dbReference>
<dbReference type="Gene3D" id="3.40.50.2000">
    <property type="entry name" value="Glycogen Phosphorylase B"/>
    <property type="match status" value="2"/>
</dbReference>
<dbReference type="AlphaFoldDB" id="A0A266QCT4"/>
<dbReference type="SUPFAM" id="SSF53756">
    <property type="entry name" value="UDP-Glycosyltransferase/glycogen phosphorylase"/>
    <property type="match status" value="1"/>
</dbReference>
<evidence type="ECO:0008006" key="5">
    <source>
        <dbReference type="Google" id="ProtNLM"/>
    </source>
</evidence>
<evidence type="ECO:0000313" key="3">
    <source>
        <dbReference type="EMBL" id="OZY87698.1"/>
    </source>
</evidence>
<dbReference type="CDD" id="cd03801">
    <property type="entry name" value="GT4_PimA-like"/>
    <property type="match status" value="1"/>
</dbReference>
<dbReference type="InterPro" id="IPR028098">
    <property type="entry name" value="Glyco_trans_4-like_N"/>
</dbReference>